<name>R0MAZ6_NOSB1</name>
<sequence>MSVEDRRKFYDEEFMAILNKSSNAFIMKFLTHPFPKYLNFLIKKVFSKALFYYSDNSDIFSLHSAEHIETQLELRNHFKKIFGRLDLSEKSIENLIMFFLEENI</sequence>
<keyword evidence="2" id="KW-1185">Reference proteome</keyword>
<reference evidence="1 2" key="1">
    <citation type="journal article" date="2013" name="BMC Genomics">
        <title>Comparative genomics of parasitic silkworm microsporidia reveal an association between genome expansion and host adaptation.</title>
        <authorList>
            <person name="Pan G."/>
            <person name="Xu J."/>
            <person name="Li T."/>
            <person name="Xia Q."/>
            <person name="Liu S.L."/>
            <person name="Zhang G."/>
            <person name="Li S."/>
            <person name="Li C."/>
            <person name="Liu H."/>
            <person name="Yang L."/>
            <person name="Liu T."/>
            <person name="Zhang X."/>
            <person name="Wu Z."/>
            <person name="Fan W."/>
            <person name="Dang X."/>
            <person name="Xiang H."/>
            <person name="Tao M."/>
            <person name="Li Y."/>
            <person name="Hu J."/>
            <person name="Li Z."/>
            <person name="Lin L."/>
            <person name="Luo J."/>
            <person name="Geng L."/>
            <person name="Wang L."/>
            <person name="Long M."/>
            <person name="Wan Y."/>
            <person name="He N."/>
            <person name="Zhang Z."/>
            <person name="Lu C."/>
            <person name="Keeling P.J."/>
            <person name="Wang J."/>
            <person name="Xiang Z."/>
            <person name="Zhou Z."/>
        </authorList>
    </citation>
    <scope>NUCLEOTIDE SEQUENCE [LARGE SCALE GENOMIC DNA]</scope>
    <source>
        <strain evidence="2">CQ1 / CVCC 102059</strain>
    </source>
</reference>
<evidence type="ECO:0000313" key="2">
    <source>
        <dbReference type="Proteomes" id="UP000016927"/>
    </source>
</evidence>
<dbReference type="HOGENOM" id="CLU_2250850_0_0_1"/>
<dbReference type="VEuPathDB" id="MicrosporidiaDB:NBO_8g0009"/>
<protein>
    <submittedName>
        <fullName evidence="1">Uncharacterized protein</fullName>
    </submittedName>
</protein>
<organism evidence="1 2">
    <name type="scientific">Nosema bombycis (strain CQ1 / CVCC 102059)</name>
    <name type="common">Microsporidian parasite</name>
    <name type="synonym">Pebrine of silkworm</name>
    <dbReference type="NCBI Taxonomy" id="578461"/>
    <lineage>
        <taxon>Eukaryota</taxon>
        <taxon>Fungi</taxon>
        <taxon>Fungi incertae sedis</taxon>
        <taxon>Microsporidia</taxon>
        <taxon>Nosematidae</taxon>
        <taxon>Nosema</taxon>
    </lineage>
</organism>
<dbReference type="Proteomes" id="UP000016927">
    <property type="component" value="Unassembled WGS sequence"/>
</dbReference>
<proteinExistence type="predicted"/>
<dbReference type="AlphaFoldDB" id="R0MAZ6"/>
<evidence type="ECO:0000313" key="1">
    <source>
        <dbReference type="EMBL" id="EOB15144.1"/>
    </source>
</evidence>
<accession>R0MAZ6</accession>
<gene>
    <name evidence="1" type="ORF">NBO_8g0009</name>
</gene>
<dbReference type="EMBL" id="KB908916">
    <property type="protein sequence ID" value="EOB15144.1"/>
    <property type="molecule type" value="Genomic_DNA"/>
</dbReference>